<dbReference type="EMBL" id="CP101740">
    <property type="protein sequence ID" value="UUL82520.1"/>
    <property type="molecule type" value="Genomic_DNA"/>
</dbReference>
<accession>A0ABY5L6D9</accession>
<dbReference type="RefSeq" id="WP_256506357.1">
    <property type="nucleotide sequence ID" value="NZ_CP101740.1"/>
</dbReference>
<gene>
    <name evidence="1" type="ORF">NMP03_15335</name>
</gene>
<evidence type="ECO:0000313" key="1">
    <source>
        <dbReference type="EMBL" id="UUL82520.1"/>
    </source>
</evidence>
<organism evidence="1 2">
    <name type="scientific">Sphingomonas qomolangmaensis</name>
    <dbReference type="NCBI Taxonomy" id="2918765"/>
    <lineage>
        <taxon>Bacteria</taxon>
        <taxon>Pseudomonadati</taxon>
        <taxon>Pseudomonadota</taxon>
        <taxon>Alphaproteobacteria</taxon>
        <taxon>Sphingomonadales</taxon>
        <taxon>Sphingomonadaceae</taxon>
        <taxon>Sphingomonas</taxon>
    </lineage>
</organism>
<dbReference type="Proteomes" id="UP001058533">
    <property type="component" value="Chromosome"/>
</dbReference>
<protein>
    <recommendedName>
        <fullName evidence="3">Benenodin family lasso peptide</fullName>
    </recommendedName>
</protein>
<proteinExistence type="predicted"/>
<dbReference type="Pfam" id="PF24178">
    <property type="entry name" value="Subterisin"/>
    <property type="match status" value="1"/>
</dbReference>
<sequence>MKYEHENTIELGVVSADTKGSSIGFADTEVGLQPNAGLSDD</sequence>
<name>A0ABY5L6D9_9SPHN</name>
<keyword evidence="2" id="KW-1185">Reference proteome</keyword>
<reference evidence="1" key="1">
    <citation type="submission" date="2022-07" db="EMBL/GenBank/DDBJ databases">
        <title>Sphingomonas sp. nov., a novel bacterium isolated from the north slope of the Mount Everest.</title>
        <authorList>
            <person name="Cui X."/>
            <person name="Liu Y."/>
        </authorList>
    </citation>
    <scope>NUCLEOTIDE SEQUENCE</scope>
    <source>
        <strain evidence="1">S5-59</strain>
    </source>
</reference>
<evidence type="ECO:0000313" key="2">
    <source>
        <dbReference type="Proteomes" id="UP001058533"/>
    </source>
</evidence>
<dbReference type="InterPro" id="IPR049805">
    <property type="entry name" value="Lasso_benenodin"/>
</dbReference>
<evidence type="ECO:0008006" key="3">
    <source>
        <dbReference type="Google" id="ProtNLM"/>
    </source>
</evidence>